<evidence type="ECO:0000256" key="1">
    <source>
        <dbReference type="SAM" id="MobiDB-lite"/>
    </source>
</evidence>
<name>A0A812L1T0_9DINO</name>
<protein>
    <submittedName>
        <fullName evidence="2">Uncharacterized protein</fullName>
    </submittedName>
</protein>
<dbReference type="EMBL" id="CAJNDS010000791">
    <property type="protein sequence ID" value="CAE7234326.1"/>
    <property type="molecule type" value="Genomic_DNA"/>
</dbReference>
<gene>
    <name evidence="2" type="ORF">SNAT2548_LOCUS9879</name>
</gene>
<comment type="caution">
    <text evidence="2">The sequence shown here is derived from an EMBL/GenBank/DDBJ whole genome shotgun (WGS) entry which is preliminary data.</text>
</comment>
<dbReference type="Proteomes" id="UP000604046">
    <property type="component" value="Unassembled WGS sequence"/>
</dbReference>
<dbReference type="AlphaFoldDB" id="A0A812L1T0"/>
<reference evidence="2" key="1">
    <citation type="submission" date="2021-02" db="EMBL/GenBank/DDBJ databases">
        <authorList>
            <person name="Dougan E. K."/>
            <person name="Rhodes N."/>
            <person name="Thang M."/>
            <person name="Chan C."/>
        </authorList>
    </citation>
    <scope>NUCLEOTIDE SEQUENCE</scope>
</reference>
<evidence type="ECO:0000313" key="2">
    <source>
        <dbReference type="EMBL" id="CAE7234326.1"/>
    </source>
</evidence>
<keyword evidence="3" id="KW-1185">Reference proteome</keyword>
<sequence length="355" mass="40116">MGTTGCAAVKESVCKHNAQVVIVCHDTFIRTNISSVPLDGFTRVQSKETMFEVLCQTFRELGQFPALNEESPLRLLMQDDMQLPSPLRLKLSLERSIEAMGREVRQGEVLNEKLRSLVVSILKDKQFDEVFTTVPPSMRSSFARWMDAQVGDPGSNPDVAAMFRAANSYTPSPVEPLFEELTAHDDPQYRPFYEEQRKGLHRMRRQWLDLEKGTHPFWLFHPWLLLRGQQEQGQFVEFLQAGLQLQLFTKLESPGSMTVVKEMAFAMSGPAYFQFDNDSSATDVMNVLAARRDLMAKLEQAVGDVYWLELCDDGKMWKPGQGNEPQLAPASSGWWQTDNHSQPVVGPGPSKSAKL</sequence>
<evidence type="ECO:0000313" key="3">
    <source>
        <dbReference type="Proteomes" id="UP000604046"/>
    </source>
</evidence>
<organism evidence="2 3">
    <name type="scientific">Symbiodinium natans</name>
    <dbReference type="NCBI Taxonomy" id="878477"/>
    <lineage>
        <taxon>Eukaryota</taxon>
        <taxon>Sar</taxon>
        <taxon>Alveolata</taxon>
        <taxon>Dinophyceae</taxon>
        <taxon>Suessiales</taxon>
        <taxon>Symbiodiniaceae</taxon>
        <taxon>Symbiodinium</taxon>
    </lineage>
</organism>
<feature type="region of interest" description="Disordered" evidence="1">
    <location>
        <begin position="319"/>
        <end position="355"/>
    </location>
</feature>
<feature type="compositionally biased region" description="Polar residues" evidence="1">
    <location>
        <begin position="333"/>
        <end position="342"/>
    </location>
</feature>
<proteinExistence type="predicted"/>
<accession>A0A812L1T0</accession>